<dbReference type="Gene3D" id="3.30.70.270">
    <property type="match status" value="1"/>
</dbReference>
<dbReference type="InterPro" id="IPR043502">
    <property type="entry name" value="DNA/RNA_pol_sf"/>
</dbReference>
<accession>A0A5B6X3C6</accession>
<dbReference type="AlphaFoldDB" id="A0A5B6X3C6"/>
<evidence type="ECO:0000259" key="1">
    <source>
        <dbReference type="Pfam" id="PF17919"/>
    </source>
</evidence>
<dbReference type="InterPro" id="IPR053134">
    <property type="entry name" value="RNA-dir_DNA_polymerase"/>
</dbReference>
<dbReference type="EMBL" id="SMMG02000001">
    <property type="protein sequence ID" value="KAA3487602.1"/>
    <property type="molecule type" value="Genomic_DNA"/>
</dbReference>
<sequence length="297" mass="34097">MRLCINYQQLNKVTIKNKYMLPCIDDLFDQLKRAYVISKIDLCSGYYQLRVKDLDVSKTSSKTSYAVLFNECTCIIYGLDEQNILTFVVVFIDDILIYSGDETKHTKHLSIVLSIIFLDHVVSTNGIRVDPSKISAILDWNYRRFIKRVFDDCFTIDEATSKRCKVCLLKVILIDAPVLIQPEFEKDFVVYSDASLNGLECVLMQEDKVVAHASRQLKPHDNNCQTHDLELRTTLRWLELLKDYDLIIDYHPGKANVVADALNQKSLFALKALNTRLTLVDDGSIIAELQAKLMFLQ</sequence>
<dbReference type="InterPro" id="IPR043128">
    <property type="entry name" value="Rev_trsase/Diguanyl_cyclase"/>
</dbReference>
<dbReference type="SUPFAM" id="SSF56672">
    <property type="entry name" value="DNA/RNA polymerases"/>
    <property type="match status" value="1"/>
</dbReference>
<feature type="domain" description="Reverse transcriptase/retrotransposon-derived protein RNase H-like" evidence="1">
    <location>
        <begin position="166"/>
        <end position="244"/>
    </location>
</feature>
<dbReference type="Pfam" id="PF17919">
    <property type="entry name" value="RT_RNaseH_2"/>
    <property type="match status" value="1"/>
</dbReference>
<dbReference type="PANTHER" id="PTHR24559">
    <property type="entry name" value="TRANSPOSON TY3-I GAG-POL POLYPROTEIN"/>
    <property type="match status" value="1"/>
</dbReference>
<reference evidence="2" key="1">
    <citation type="submission" date="2019-08" db="EMBL/GenBank/DDBJ databases">
        <authorList>
            <person name="Liu F."/>
        </authorList>
    </citation>
    <scope>NUCLEOTIDE SEQUENCE [LARGE SCALE GENOMIC DNA]</scope>
    <source>
        <strain evidence="2">PA1801</strain>
        <tissue evidence="2">Leaf</tissue>
    </source>
</reference>
<evidence type="ECO:0000313" key="3">
    <source>
        <dbReference type="Proteomes" id="UP000325315"/>
    </source>
</evidence>
<protein>
    <recommendedName>
        <fullName evidence="1">Reverse transcriptase/retrotransposon-derived protein RNase H-like domain-containing protein</fullName>
    </recommendedName>
</protein>
<comment type="caution">
    <text evidence="2">The sequence shown here is derived from an EMBL/GenBank/DDBJ whole genome shotgun (WGS) entry which is preliminary data.</text>
</comment>
<gene>
    <name evidence="2" type="ORF">EPI10_031416</name>
</gene>
<name>A0A5B6X3C6_9ROSI</name>
<evidence type="ECO:0000313" key="2">
    <source>
        <dbReference type="EMBL" id="KAA3487602.1"/>
    </source>
</evidence>
<dbReference type="InterPro" id="IPR041577">
    <property type="entry name" value="RT_RNaseH_2"/>
</dbReference>
<keyword evidence="3" id="KW-1185">Reference proteome</keyword>
<dbReference type="CDD" id="cd01647">
    <property type="entry name" value="RT_LTR"/>
    <property type="match status" value="1"/>
</dbReference>
<proteinExistence type="predicted"/>
<dbReference type="PANTHER" id="PTHR24559:SF444">
    <property type="entry name" value="REVERSE TRANSCRIPTASE DOMAIN-CONTAINING PROTEIN"/>
    <property type="match status" value="1"/>
</dbReference>
<organism evidence="2 3">
    <name type="scientific">Gossypium australe</name>
    <dbReference type="NCBI Taxonomy" id="47621"/>
    <lineage>
        <taxon>Eukaryota</taxon>
        <taxon>Viridiplantae</taxon>
        <taxon>Streptophyta</taxon>
        <taxon>Embryophyta</taxon>
        <taxon>Tracheophyta</taxon>
        <taxon>Spermatophyta</taxon>
        <taxon>Magnoliopsida</taxon>
        <taxon>eudicotyledons</taxon>
        <taxon>Gunneridae</taxon>
        <taxon>Pentapetalae</taxon>
        <taxon>rosids</taxon>
        <taxon>malvids</taxon>
        <taxon>Malvales</taxon>
        <taxon>Malvaceae</taxon>
        <taxon>Malvoideae</taxon>
        <taxon>Gossypium</taxon>
    </lineage>
</organism>
<dbReference type="Proteomes" id="UP000325315">
    <property type="component" value="Unassembled WGS sequence"/>
</dbReference>
<dbReference type="OrthoDB" id="415724at2759"/>